<accession>A0A0C3E9H9</accession>
<evidence type="ECO:0000313" key="2">
    <source>
        <dbReference type="Proteomes" id="UP000053989"/>
    </source>
</evidence>
<proteinExistence type="predicted"/>
<organism evidence="1 2">
    <name type="scientific">Scleroderma citrinum Foug A</name>
    <dbReference type="NCBI Taxonomy" id="1036808"/>
    <lineage>
        <taxon>Eukaryota</taxon>
        <taxon>Fungi</taxon>
        <taxon>Dikarya</taxon>
        <taxon>Basidiomycota</taxon>
        <taxon>Agaricomycotina</taxon>
        <taxon>Agaricomycetes</taxon>
        <taxon>Agaricomycetidae</taxon>
        <taxon>Boletales</taxon>
        <taxon>Sclerodermatineae</taxon>
        <taxon>Sclerodermataceae</taxon>
        <taxon>Scleroderma</taxon>
    </lineage>
</organism>
<gene>
    <name evidence="1" type="ORF">SCLCIDRAFT_700502</name>
</gene>
<evidence type="ECO:0000313" key="1">
    <source>
        <dbReference type="EMBL" id="KIM69405.1"/>
    </source>
</evidence>
<dbReference type="InParanoid" id="A0A0C3E9H9"/>
<dbReference type="AlphaFoldDB" id="A0A0C3E9H9"/>
<dbReference type="Proteomes" id="UP000053989">
    <property type="component" value="Unassembled WGS sequence"/>
</dbReference>
<dbReference type="HOGENOM" id="CLU_2655908_0_0_1"/>
<dbReference type="EMBL" id="KN822006">
    <property type="protein sequence ID" value="KIM69405.1"/>
    <property type="molecule type" value="Genomic_DNA"/>
</dbReference>
<reference evidence="2" key="2">
    <citation type="submission" date="2015-01" db="EMBL/GenBank/DDBJ databases">
        <title>Evolutionary Origins and Diversification of the Mycorrhizal Mutualists.</title>
        <authorList>
            <consortium name="DOE Joint Genome Institute"/>
            <consortium name="Mycorrhizal Genomics Consortium"/>
            <person name="Kohler A."/>
            <person name="Kuo A."/>
            <person name="Nagy L.G."/>
            <person name="Floudas D."/>
            <person name="Copeland A."/>
            <person name="Barry K.W."/>
            <person name="Cichocki N."/>
            <person name="Veneault-Fourrey C."/>
            <person name="LaButti K."/>
            <person name="Lindquist E.A."/>
            <person name="Lipzen A."/>
            <person name="Lundell T."/>
            <person name="Morin E."/>
            <person name="Murat C."/>
            <person name="Riley R."/>
            <person name="Ohm R."/>
            <person name="Sun H."/>
            <person name="Tunlid A."/>
            <person name="Henrissat B."/>
            <person name="Grigoriev I.V."/>
            <person name="Hibbett D.S."/>
            <person name="Martin F."/>
        </authorList>
    </citation>
    <scope>NUCLEOTIDE SEQUENCE [LARGE SCALE GENOMIC DNA]</scope>
    <source>
        <strain evidence="2">Foug A</strain>
    </source>
</reference>
<keyword evidence="2" id="KW-1185">Reference proteome</keyword>
<name>A0A0C3E9H9_9AGAM</name>
<reference evidence="1 2" key="1">
    <citation type="submission" date="2014-04" db="EMBL/GenBank/DDBJ databases">
        <authorList>
            <consortium name="DOE Joint Genome Institute"/>
            <person name="Kuo A."/>
            <person name="Kohler A."/>
            <person name="Nagy L.G."/>
            <person name="Floudas D."/>
            <person name="Copeland A."/>
            <person name="Barry K.W."/>
            <person name="Cichocki N."/>
            <person name="Veneault-Fourrey C."/>
            <person name="LaButti K."/>
            <person name="Lindquist E.A."/>
            <person name="Lipzen A."/>
            <person name="Lundell T."/>
            <person name="Morin E."/>
            <person name="Murat C."/>
            <person name="Sun H."/>
            <person name="Tunlid A."/>
            <person name="Henrissat B."/>
            <person name="Grigoriev I.V."/>
            <person name="Hibbett D.S."/>
            <person name="Martin F."/>
            <person name="Nordberg H.P."/>
            <person name="Cantor M.N."/>
            <person name="Hua S.X."/>
        </authorList>
    </citation>
    <scope>NUCLEOTIDE SEQUENCE [LARGE SCALE GENOMIC DNA]</scope>
    <source>
        <strain evidence="1 2">Foug A</strain>
    </source>
</reference>
<protein>
    <submittedName>
        <fullName evidence="1">Uncharacterized protein</fullName>
    </submittedName>
</protein>
<sequence>MRHQERGPGQWASPVWRSCRKRYTEDCTVQKTWQIITKFVCHSARWTVGFWRITQSRSPAAFFHYSIDIMASSLHW</sequence>